<feature type="region of interest" description="Disordered" evidence="1">
    <location>
        <begin position="182"/>
        <end position="234"/>
    </location>
</feature>
<evidence type="ECO:0000313" key="3">
    <source>
        <dbReference type="Proteomes" id="UP000078540"/>
    </source>
</evidence>
<dbReference type="EMBL" id="KQ976394">
    <property type="protein sequence ID" value="KYM93125.1"/>
    <property type="molecule type" value="Genomic_DNA"/>
</dbReference>
<evidence type="ECO:0000256" key="1">
    <source>
        <dbReference type="SAM" id="MobiDB-lite"/>
    </source>
</evidence>
<feature type="compositionally biased region" description="Acidic residues" evidence="1">
    <location>
        <begin position="183"/>
        <end position="195"/>
    </location>
</feature>
<protein>
    <submittedName>
        <fullName evidence="2">Uncharacterized protein</fullName>
    </submittedName>
</protein>
<keyword evidence="3" id="KW-1185">Reference proteome</keyword>
<name>A0A195BXV8_9HYME</name>
<dbReference type="AlphaFoldDB" id="A0A195BXV8"/>
<evidence type="ECO:0000313" key="2">
    <source>
        <dbReference type="EMBL" id="KYM93125.1"/>
    </source>
</evidence>
<sequence>MHKEAGTPPGQATPRDPAAKRWGYRASAGRGIRQRERRIVQALFIFRFTRFYDRTRASPTCLPACLPACLPCAENAAGLTLSNSRVIRRTSDYVVIHDLSMQEKRRKKKSPSVRAYLVGDGLGNSVRFSLYGLLAELTPAGGQEERHAVRILDAAATSSTAVVVPSTTFRLTTHLSAFHRDFEEEEEEEEEEEKKEEDSQERVQRRSFQPVVRTDPNRRRTTTAASSIECENDEECGELISTESEGCHGESRPDRVVLISRRILSRGLC</sequence>
<dbReference type="Proteomes" id="UP000078540">
    <property type="component" value="Unassembled WGS sequence"/>
</dbReference>
<organism evidence="2 3">
    <name type="scientific">Atta colombica</name>
    <dbReference type="NCBI Taxonomy" id="520822"/>
    <lineage>
        <taxon>Eukaryota</taxon>
        <taxon>Metazoa</taxon>
        <taxon>Ecdysozoa</taxon>
        <taxon>Arthropoda</taxon>
        <taxon>Hexapoda</taxon>
        <taxon>Insecta</taxon>
        <taxon>Pterygota</taxon>
        <taxon>Neoptera</taxon>
        <taxon>Endopterygota</taxon>
        <taxon>Hymenoptera</taxon>
        <taxon>Apocrita</taxon>
        <taxon>Aculeata</taxon>
        <taxon>Formicoidea</taxon>
        <taxon>Formicidae</taxon>
        <taxon>Myrmicinae</taxon>
        <taxon>Atta</taxon>
    </lineage>
</organism>
<reference evidence="2 3" key="1">
    <citation type="submission" date="2015-09" db="EMBL/GenBank/DDBJ databases">
        <title>Atta colombica WGS genome.</title>
        <authorList>
            <person name="Nygaard S."/>
            <person name="Hu H."/>
            <person name="Boomsma J."/>
            <person name="Zhang G."/>
        </authorList>
    </citation>
    <scope>NUCLEOTIDE SEQUENCE [LARGE SCALE GENOMIC DNA]</scope>
    <source>
        <strain evidence="2">Treedump-2</strain>
        <tissue evidence="2">Whole body</tissue>
    </source>
</reference>
<feature type="region of interest" description="Disordered" evidence="1">
    <location>
        <begin position="1"/>
        <end position="20"/>
    </location>
</feature>
<gene>
    <name evidence="2" type="ORF">ALC53_00058</name>
</gene>
<proteinExistence type="predicted"/>
<accession>A0A195BXV8</accession>